<sequence>MNLGEIIILIFVMLFFAGGIYGGIRLYRWNQRDRASIEKRNQEKKEITD</sequence>
<proteinExistence type="predicted"/>
<dbReference type="EMBL" id="OU015584">
    <property type="protein sequence ID" value="CAG5083147.1"/>
    <property type="molecule type" value="Genomic_DNA"/>
</dbReference>
<gene>
    <name evidence="2" type="ORF">CRYO30217_02102</name>
</gene>
<feature type="transmembrane region" description="Helical" evidence="1">
    <location>
        <begin position="6"/>
        <end position="24"/>
    </location>
</feature>
<evidence type="ECO:0000256" key="1">
    <source>
        <dbReference type="SAM" id="Phobius"/>
    </source>
</evidence>
<organism evidence="2 3">
    <name type="scientific">Parvicella tangerina</name>
    <dbReference type="NCBI Taxonomy" id="2829795"/>
    <lineage>
        <taxon>Bacteria</taxon>
        <taxon>Pseudomonadati</taxon>
        <taxon>Bacteroidota</taxon>
        <taxon>Flavobacteriia</taxon>
        <taxon>Flavobacteriales</taxon>
        <taxon>Parvicellaceae</taxon>
        <taxon>Parvicella</taxon>
    </lineage>
</organism>
<reference evidence="2" key="1">
    <citation type="submission" date="2021-04" db="EMBL/GenBank/DDBJ databases">
        <authorList>
            <person name="Rodrigo-Torres L."/>
            <person name="Arahal R. D."/>
            <person name="Lucena T."/>
        </authorList>
    </citation>
    <scope>NUCLEOTIDE SEQUENCE</scope>
    <source>
        <strain evidence="2">AS29M-1</strain>
    </source>
</reference>
<keyword evidence="1" id="KW-0812">Transmembrane</keyword>
<dbReference type="Proteomes" id="UP000683507">
    <property type="component" value="Chromosome"/>
</dbReference>
<protein>
    <submittedName>
        <fullName evidence="2">Uncharacterized protein</fullName>
    </submittedName>
</protein>
<keyword evidence="1" id="KW-0472">Membrane</keyword>
<evidence type="ECO:0000313" key="2">
    <source>
        <dbReference type="EMBL" id="CAG5083147.1"/>
    </source>
</evidence>
<name>A0A916NCH4_9FLAO</name>
<keyword evidence="3" id="KW-1185">Reference proteome</keyword>
<dbReference type="AlphaFoldDB" id="A0A916NCH4"/>
<evidence type="ECO:0000313" key="3">
    <source>
        <dbReference type="Proteomes" id="UP000683507"/>
    </source>
</evidence>
<accession>A0A916NCH4</accession>
<dbReference type="KEGG" id="ptan:CRYO30217_02102"/>
<dbReference type="RefSeq" id="WP_258542314.1">
    <property type="nucleotide sequence ID" value="NZ_OU015584.1"/>
</dbReference>
<keyword evidence="1" id="KW-1133">Transmembrane helix</keyword>